<dbReference type="InterPro" id="IPR002898">
    <property type="entry name" value="MotA_ExbB_proton_chnl"/>
</dbReference>
<dbReference type="AlphaFoldDB" id="A0A939JXH3"/>
<feature type="chain" id="PRO_5037462784" evidence="8">
    <location>
        <begin position="23"/>
        <end position="241"/>
    </location>
</feature>
<dbReference type="GO" id="GO:0005886">
    <property type="term" value="C:plasma membrane"/>
    <property type="evidence" value="ECO:0007669"/>
    <property type="project" value="UniProtKB-SubCell"/>
</dbReference>
<evidence type="ECO:0000313" key="11">
    <source>
        <dbReference type="Proteomes" id="UP000664795"/>
    </source>
</evidence>
<proteinExistence type="inferred from homology"/>
<keyword evidence="6" id="KW-0653">Protein transport</keyword>
<dbReference type="PANTHER" id="PTHR30625">
    <property type="entry name" value="PROTEIN TOLQ"/>
    <property type="match status" value="1"/>
</dbReference>
<evidence type="ECO:0000256" key="4">
    <source>
        <dbReference type="ARBA" id="ARBA00022989"/>
    </source>
</evidence>
<dbReference type="Pfam" id="PF01618">
    <property type="entry name" value="MotA_ExbB"/>
    <property type="match status" value="1"/>
</dbReference>
<keyword evidence="8" id="KW-0732">Signal</keyword>
<keyword evidence="6" id="KW-0813">Transport</keyword>
<comment type="caution">
    <text evidence="10">The sequence shown here is derived from an EMBL/GenBank/DDBJ whole genome shotgun (WGS) entry which is preliminary data.</text>
</comment>
<dbReference type="EMBL" id="JAFMYU010000005">
    <property type="protein sequence ID" value="MBO0931029.1"/>
    <property type="molecule type" value="Genomic_DNA"/>
</dbReference>
<keyword evidence="3 7" id="KW-0812">Transmembrane</keyword>
<evidence type="ECO:0000259" key="9">
    <source>
        <dbReference type="Pfam" id="PF01618"/>
    </source>
</evidence>
<organism evidence="10 11">
    <name type="scientific">Fibrella aquatilis</name>
    <dbReference type="NCBI Taxonomy" id="2817059"/>
    <lineage>
        <taxon>Bacteria</taxon>
        <taxon>Pseudomonadati</taxon>
        <taxon>Bacteroidota</taxon>
        <taxon>Cytophagia</taxon>
        <taxon>Cytophagales</taxon>
        <taxon>Spirosomataceae</taxon>
        <taxon>Fibrella</taxon>
    </lineage>
</organism>
<feature type="transmembrane region" description="Helical" evidence="7">
    <location>
        <begin position="42"/>
        <end position="60"/>
    </location>
</feature>
<gene>
    <name evidence="10" type="ORF">J2I48_08500</name>
</gene>
<comment type="similarity">
    <text evidence="6">Belongs to the exbB/tolQ family.</text>
</comment>
<dbReference type="PANTHER" id="PTHR30625:SF17">
    <property type="entry name" value="TOLQ-RELATED"/>
    <property type="match status" value="1"/>
</dbReference>
<keyword evidence="4 7" id="KW-1133">Transmembrane helix</keyword>
<evidence type="ECO:0000256" key="6">
    <source>
        <dbReference type="RuleBase" id="RU004057"/>
    </source>
</evidence>
<keyword evidence="11" id="KW-1185">Reference proteome</keyword>
<evidence type="ECO:0000256" key="7">
    <source>
        <dbReference type="SAM" id="Phobius"/>
    </source>
</evidence>
<feature type="transmembrane region" description="Helical" evidence="7">
    <location>
        <begin position="141"/>
        <end position="168"/>
    </location>
</feature>
<dbReference type="GO" id="GO:0017038">
    <property type="term" value="P:protein import"/>
    <property type="evidence" value="ECO:0007669"/>
    <property type="project" value="TreeGrafter"/>
</dbReference>
<dbReference type="RefSeq" id="WP_207334992.1">
    <property type="nucleotide sequence ID" value="NZ_JAFMYU010000005.1"/>
</dbReference>
<feature type="transmembrane region" description="Helical" evidence="7">
    <location>
        <begin position="188"/>
        <end position="209"/>
    </location>
</feature>
<accession>A0A939JXH3</accession>
<feature type="signal peptide" evidence="8">
    <location>
        <begin position="1"/>
        <end position="22"/>
    </location>
</feature>
<dbReference type="Proteomes" id="UP000664795">
    <property type="component" value="Unassembled WGS sequence"/>
</dbReference>
<reference evidence="10 11" key="1">
    <citation type="submission" date="2021-03" db="EMBL/GenBank/DDBJ databases">
        <title>Fibrella sp. HMF5036 genome sequencing and assembly.</title>
        <authorList>
            <person name="Kang H."/>
            <person name="Kim H."/>
            <person name="Bae S."/>
            <person name="Joh K."/>
        </authorList>
    </citation>
    <scope>NUCLEOTIDE SEQUENCE [LARGE SCALE GENOMIC DNA]</scope>
    <source>
        <strain evidence="10 11">HMF5036</strain>
    </source>
</reference>
<evidence type="ECO:0000256" key="5">
    <source>
        <dbReference type="ARBA" id="ARBA00023136"/>
    </source>
</evidence>
<keyword evidence="2" id="KW-1003">Cell membrane</keyword>
<feature type="domain" description="MotA/TolQ/ExbB proton channel" evidence="9">
    <location>
        <begin position="101"/>
        <end position="222"/>
    </location>
</feature>
<keyword evidence="5 7" id="KW-0472">Membrane</keyword>
<dbReference type="InterPro" id="IPR050790">
    <property type="entry name" value="ExbB/TolQ_transport"/>
</dbReference>
<evidence type="ECO:0000256" key="2">
    <source>
        <dbReference type="ARBA" id="ARBA00022475"/>
    </source>
</evidence>
<name>A0A939JXH3_9BACT</name>
<comment type="subcellular location">
    <subcellularLocation>
        <location evidence="1">Cell membrane</location>
        <topology evidence="1">Multi-pass membrane protein</topology>
    </subcellularLocation>
    <subcellularLocation>
        <location evidence="6">Membrane</location>
        <topology evidence="6">Multi-pass membrane protein</topology>
    </subcellularLocation>
</comment>
<sequence>MTILLQVPVTSASAVADSTATAAASAAAAQRLGLFDLVAKGGWVMVPIAFLFFATLYLIIERWILISKQGKVDEGFVDNVKDMLLQGNVKSAESFCKNQRTAAGRVFEKAIGRVGVGTNKDIENTIETVGQIELSRMERNLGYLGIIAGIAPMLGFIGTISGIIRIFYDISLTDNISVGIIAGGLYEKMITSGAGLVVGVIAYTGYHLLNMMIERFTLKLEMNAFDFMEVLQKPTETARVR</sequence>
<evidence type="ECO:0000256" key="1">
    <source>
        <dbReference type="ARBA" id="ARBA00004651"/>
    </source>
</evidence>
<evidence type="ECO:0000256" key="8">
    <source>
        <dbReference type="SAM" id="SignalP"/>
    </source>
</evidence>
<evidence type="ECO:0000256" key="3">
    <source>
        <dbReference type="ARBA" id="ARBA00022692"/>
    </source>
</evidence>
<protein>
    <submittedName>
        <fullName evidence="10">MotA/TolQ/ExbB proton channel family protein</fullName>
    </submittedName>
</protein>
<evidence type="ECO:0000313" key="10">
    <source>
        <dbReference type="EMBL" id="MBO0931029.1"/>
    </source>
</evidence>